<evidence type="ECO:0000259" key="2">
    <source>
        <dbReference type="SMART" id="SM00899"/>
    </source>
</evidence>
<dbReference type="InterPro" id="IPR007167">
    <property type="entry name" value="Fe-transptr_FeoA-like"/>
</dbReference>
<keyword evidence="1" id="KW-0408">Iron</keyword>
<name>A0A6N3D3M7_9FIRM</name>
<dbReference type="SUPFAM" id="SSF50037">
    <property type="entry name" value="C-terminal domain of transcriptional repressors"/>
    <property type="match status" value="1"/>
</dbReference>
<dbReference type="GO" id="GO:0046914">
    <property type="term" value="F:transition metal ion binding"/>
    <property type="evidence" value="ECO:0007669"/>
    <property type="project" value="InterPro"/>
</dbReference>
<evidence type="ECO:0000313" key="3">
    <source>
        <dbReference type="EMBL" id="VYU21888.1"/>
    </source>
</evidence>
<dbReference type="InterPro" id="IPR038157">
    <property type="entry name" value="FeoA_core_dom"/>
</dbReference>
<organism evidence="3">
    <name type="scientific">Intestinibacter bartlettii</name>
    <dbReference type="NCBI Taxonomy" id="261299"/>
    <lineage>
        <taxon>Bacteria</taxon>
        <taxon>Bacillati</taxon>
        <taxon>Bacillota</taxon>
        <taxon>Clostridia</taxon>
        <taxon>Peptostreptococcales</taxon>
        <taxon>Peptostreptococcaceae</taxon>
        <taxon>Intestinibacter</taxon>
    </lineage>
</organism>
<proteinExistence type="predicted"/>
<accession>A0A6N3D3M7</accession>
<dbReference type="SMART" id="SM00899">
    <property type="entry name" value="FeoA"/>
    <property type="match status" value="1"/>
</dbReference>
<dbReference type="InterPro" id="IPR052713">
    <property type="entry name" value="FeoA"/>
</dbReference>
<sequence length="73" mass="8095">MMTVYDLKVGQKATIYDIAGDIRLAKRLFALGCINGTEICVKKIAPFGDPIVINFRGLNLALRKNDAKNITIR</sequence>
<dbReference type="EMBL" id="CACRUE010000031">
    <property type="protein sequence ID" value="VYU21888.1"/>
    <property type="molecule type" value="Genomic_DNA"/>
</dbReference>
<dbReference type="InterPro" id="IPR008988">
    <property type="entry name" value="Transcriptional_repressor_C"/>
</dbReference>
<protein>
    <submittedName>
        <fullName evidence="3">Ferrous iron transport protein A</fullName>
    </submittedName>
</protein>
<dbReference type="PANTHER" id="PTHR42954:SF2">
    <property type="entry name" value="FE(2+) TRANSPORT PROTEIN A"/>
    <property type="match status" value="1"/>
</dbReference>
<reference evidence="3" key="1">
    <citation type="submission" date="2019-11" db="EMBL/GenBank/DDBJ databases">
        <authorList>
            <person name="Feng L."/>
        </authorList>
    </citation>
    <scope>NUCLEOTIDE SEQUENCE</scope>
    <source>
        <strain evidence="3">IbartlettiiLFYP30</strain>
    </source>
</reference>
<gene>
    <name evidence="3" type="ORF">IBLFYP30_02047</name>
</gene>
<dbReference type="Pfam" id="PF04023">
    <property type="entry name" value="FeoA"/>
    <property type="match status" value="1"/>
</dbReference>
<evidence type="ECO:0000256" key="1">
    <source>
        <dbReference type="ARBA" id="ARBA00023004"/>
    </source>
</evidence>
<dbReference type="PANTHER" id="PTHR42954">
    <property type="entry name" value="FE(2+) TRANSPORT PROTEIN A"/>
    <property type="match status" value="1"/>
</dbReference>
<dbReference type="AlphaFoldDB" id="A0A6N3D3M7"/>
<feature type="domain" description="Ferrous iron transporter FeoA-like" evidence="2">
    <location>
        <begin position="2"/>
        <end position="73"/>
    </location>
</feature>
<dbReference type="Gene3D" id="2.30.30.90">
    <property type="match status" value="1"/>
</dbReference>